<proteinExistence type="predicted"/>
<sequence>MNRGEEEQRNRAYYERGLPGHHDLLARATGAPSALSPLTLRLWLAGFGAVFCLASGVLLLYFLPPLAWFGWIVVALGVVAVIDFGWVVHRKRRGEPG</sequence>
<reference evidence="2 3" key="1">
    <citation type="submission" date="2020-07" db="EMBL/GenBank/DDBJ databases">
        <title>Sequencing the genomes of 1000 actinobacteria strains.</title>
        <authorList>
            <person name="Klenk H.-P."/>
        </authorList>
    </citation>
    <scope>NUCLEOTIDE SEQUENCE [LARGE SCALE GENOMIC DNA]</scope>
    <source>
        <strain evidence="2 3">DSM 45975</strain>
    </source>
</reference>
<keyword evidence="1" id="KW-1133">Transmembrane helix</keyword>
<evidence type="ECO:0000313" key="3">
    <source>
        <dbReference type="Proteomes" id="UP000569329"/>
    </source>
</evidence>
<comment type="caution">
    <text evidence="2">The sequence shown here is derived from an EMBL/GenBank/DDBJ whole genome shotgun (WGS) entry which is preliminary data.</text>
</comment>
<keyword evidence="1" id="KW-0472">Membrane</keyword>
<keyword evidence="1" id="KW-0812">Transmembrane</keyword>
<evidence type="ECO:0000313" key="2">
    <source>
        <dbReference type="EMBL" id="MBA8825006.1"/>
    </source>
</evidence>
<dbReference type="Proteomes" id="UP000569329">
    <property type="component" value="Unassembled WGS sequence"/>
</dbReference>
<accession>A0A839DXQ6</accession>
<feature type="transmembrane region" description="Helical" evidence="1">
    <location>
        <begin position="68"/>
        <end position="88"/>
    </location>
</feature>
<feature type="transmembrane region" description="Helical" evidence="1">
    <location>
        <begin position="42"/>
        <end position="62"/>
    </location>
</feature>
<dbReference type="AlphaFoldDB" id="A0A839DXQ6"/>
<organism evidence="2 3">
    <name type="scientific">Halosaccharopolyspora lacisalsi</name>
    <dbReference type="NCBI Taxonomy" id="1000566"/>
    <lineage>
        <taxon>Bacteria</taxon>
        <taxon>Bacillati</taxon>
        <taxon>Actinomycetota</taxon>
        <taxon>Actinomycetes</taxon>
        <taxon>Pseudonocardiales</taxon>
        <taxon>Pseudonocardiaceae</taxon>
        <taxon>Halosaccharopolyspora</taxon>
    </lineage>
</organism>
<protein>
    <submittedName>
        <fullName evidence="2">Uncharacterized protein</fullName>
    </submittedName>
</protein>
<dbReference type="EMBL" id="JACGWZ010000002">
    <property type="protein sequence ID" value="MBA8825006.1"/>
    <property type="molecule type" value="Genomic_DNA"/>
</dbReference>
<dbReference type="RefSeq" id="WP_182544168.1">
    <property type="nucleotide sequence ID" value="NZ_JACGWZ010000002.1"/>
</dbReference>
<evidence type="ECO:0000256" key="1">
    <source>
        <dbReference type="SAM" id="Phobius"/>
    </source>
</evidence>
<gene>
    <name evidence="2" type="ORF">FHX42_002353</name>
</gene>
<keyword evidence="3" id="KW-1185">Reference proteome</keyword>
<name>A0A839DXQ6_9PSEU</name>